<dbReference type="OrthoDB" id="1688907at2759"/>
<keyword evidence="6" id="KW-0472">Membrane</keyword>
<gene>
    <name evidence="9" type="ORF">C3L33_00876</name>
</gene>
<comment type="caution">
    <text evidence="9">The sequence shown here is derived from an EMBL/GenBank/DDBJ whole genome shotgun (WGS) entry which is preliminary data.</text>
</comment>
<evidence type="ECO:0000256" key="7">
    <source>
        <dbReference type="SAM" id="MobiDB-lite"/>
    </source>
</evidence>
<evidence type="ECO:0000313" key="9">
    <source>
        <dbReference type="EMBL" id="KAE9467206.1"/>
    </source>
</evidence>
<evidence type="ECO:0000259" key="8">
    <source>
        <dbReference type="Pfam" id="PF00764"/>
    </source>
</evidence>
<feature type="compositionally biased region" description="Basic and acidic residues" evidence="7">
    <location>
        <begin position="333"/>
        <end position="347"/>
    </location>
</feature>
<reference evidence="9 10" key="1">
    <citation type="journal article" date="2019" name="Genome Biol. Evol.">
        <title>The Rhododendron genome and chromosomal organization provide insight into shared whole-genome duplications across the heath family (Ericaceae).</title>
        <authorList>
            <person name="Soza V.L."/>
            <person name="Lindsley D."/>
            <person name="Waalkes A."/>
            <person name="Ramage E."/>
            <person name="Patwardhan R.P."/>
            <person name="Burton J.N."/>
            <person name="Adey A."/>
            <person name="Kumar A."/>
            <person name="Qiu R."/>
            <person name="Shendure J."/>
            <person name="Hall B."/>
        </authorList>
    </citation>
    <scope>NUCLEOTIDE SEQUENCE [LARGE SCALE GENOMIC DNA]</scope>
    <source>
        <strain evidence="9">RSF 1966-606</strain>
    </source>
</reference>
<evidence type="ECO:0000313" key="10">
    <source>
        <dbReference type="Proteomes" id="UP000428333"/>
    </source>
</evidence>
<dbReference type="AlphaFoldDB" id="A0A6A4M1Q2"/>
<keyword evidence="4" id="KW-0067">ATP-binding</keyword>
<feature type="domain" description="Arginosuccinate synthase-like N-terminal" evidence="8">
    <location>
        <begin position="168"/>
        <end position="227"/>
    </location>
</feature>
<keyword evidence="3" id="KW-0547">Nucleotide-binding</keyword>
<feature type="domain" description="Arginosuccinate synthase-like N-terminal" evidence="8">
    <location>
        <begin position="267"/>
        <end position="327"/>
    </location>
</feature>
<proteinExistence type="predicted"/>
<dbReference type="Proteomes" id="UP000428333">
    <property type="component" value="Linkage Group LG01"/>
</dbReference>
<keyword evidence="2" id="KW-0812">Transmembrane</keyword>
<dbReference type="Gene3D" id="3.40.50.620">
    <property type="entry name" value="HUPs"/>
    <property type="match status" value="2"/>
</dbReference>
<keyword evidence="10" id="KW-1185">Reference proteome</keyword>
<accession>A0A6A4M1Q2</accession>
<keyword evidence="5" id="KW-1133">Transmembrane helix</keyword>
<dbReference type="GO" id="GO:0016020">
    <property type="term" value="C:membrane"/>
    <property type="evidence" value="ECO:0007669"/>
    <property type="project" value="InterPro"/>
</dbReference>
<dbReference type="InterPro" id="IPR014729">
    <property type="entry name" value="Rossmann-like_a/b/a_fold"/>
</dbReference>
<dbReference type="GO" id="GO:0004055">
    <property type="term" value="F:argininosuccinate synthase activity"/>
    <property type="evidence" value="ECO:0007669"/>
    <property type="project" value="InterPro"/>
</dbReference>
<dbReference type="InterPro" id="IPR036640">
    <property type="entry name" value="ABC1_TM_sf"/>
</dbReference>
<feature type="non-terminal residue" evidence="9">
    <location>
        <position position="1"/>
    </location>
</feature>
<feature type="region of interest" description="Disordered" evidence="7">
    <location>
        <begin position="22"/>
        <end position="43"/>
    </location>
</feature>
<dbReference type="InterPro" id="IPR001518">
    <property type="entry name" value="Arginosuc_synth"/>
</dbReference>
<keyword evidence="1" id="KW-0436">Ligase</keyword>
<evidence type="ECO:0000256" key="6">
    <source>
        <dbReference type="ARBA" id="ARBA00023136"/>
    </source>
</evidence>
<evidence type="ECO:0000256" key="3">
    <source>
        <dbReference type="ARBA" id="ARBA00022741"/>
    </source>
</evidence>
<name>A0A6A4M1Q2_9ERIC</name>
<dbReference type="GO" id="GO:0000050">
    <property type="term" value="P:urea cycle"/>
    <property type="evidence" value="ECO:0007669"/>
    <property type="project" value="TreeGrafter"/>
</dbReference>
<evidence type="ECO:0000256" key="2">
    <source>
        <dbReference type="ARBA" id="ARBA00022692"/>
    </source>
</evidence>
<dbReference type="EMBL" id="QEFC01000043">
    <property type="protein sequence ID" value="KAE9467206.1"/>
    <property type="molecule type" value="Genomic_DNA"/>
</dbReference>
<dbReference type="InterPro" id="IPR048267">
    <property type="entry name" value="Arginosuc_syn_N"/>
</dbReference>
<dbReference type="Pfam" id="PF00764">
    <property type="entry name" value="Arginosuc_synth"/>
    <property type="match status" value="2"/>
</dbReference>
<dbReference type="GO" id="GO:0006526">
    <property type="term" value="P:L-arginine biosynthetic process"/>
    <property type="evidence" value="ECO:0007669"/>
    <property type="project" value="InterPro"/>
</dbReference>
<dbReference type="PANTHER" id="PTHR11587:SF2">
    <property type="entry name" value="ARGININOSUCCINATE SYNTHASE"/>
    <property type="match status" value="1"/>
</dbReference>
<feature type="region of interest" description="Disordered" evidence="7">
    <location>
        <begin position="331"/>
        <end position="350"/>
    </location>
</feature>
<feature type="compositionally biased region" description="Basic and acidic residues" evidence="7">
    <location>
        <begin position="22"/>
        <end position="32"/>
    </location>
</feature>
<sequence>MVRPSENWEWLVRATLRREKLRHDGRGGHERAPSGIAGSVPPSLTRETNIDLILQAADEIQSEDPNVARIVLVTVTSFGLFMFLGGDLTPSRAFTCMSLFTVLRMPLNMLPNLITQPRRSAWELNESLNDSGLHKNGKRNWKCFQMFYTHTVTHTLMLKEAYIRLGTIELEGLEQKAKASGASQLVVKDLKEEFVRDYIFPCLTAGTVYERKYLLGISMARPVIAKDAWLHNMRLPHSKPLAVSKMHEAKFSHSKNNPLCGLALLFMISQAMVDVAREVGSDAVSHGCTGKGNDQVCFELNVVAPWRESEIRGREDAIEYAKKHNVPVPVTHMKRDCPAPKLGREVDSETTPRSLHVESESGEAYGSVKRRLVKKARRVDSFDVEAIEIAGSHGHHSKWVAGVGDECGLDSVVKLNVWELYMKLKLLDTVEKPILYSDLLAFAIHS</sequence>
<evidence type="ECO:0000256" key="4">
    <source>
        <dbReference type="ARBA" id="ARBA00022840"/>
    </source>
</evidence>
<dbReference type="GO" id="GO:0005524">
    <property type="term" value="F:ATP binding"/>
    <property type="evidence" value="ECO:0007669"/>
    <property type="project" value="UniProtKB-KW"/>
</dbReference>
<protein>
    <recommendedName>
        <fullName evidence="8">Arginosuccinate synthase-like N-terminal domain-containing protein</fullName>
    </recommendedName>
</protein>
<dbReference type="PANTHER" id="PTHR11587">
    <property type="entry name" value="ARGININOSUCCINATE SYNTHASE"/>
    <property type="match status" value="1"/>
</dbReference>
<organism evidence="9 10">
    <name type="scientific">Rhododendron williamsianum</name>
    <dbReference type="NCBI Taxonomy" id="262921"/>
    <lineage>
        <taxon>Eukaryota</taxon>
        <taxon>Viridiplantae</taxon>
        <taxon>Streptophyta</taxon>
        <taxon>Embryophyta</taxon>
        <taxon>Tracheophyta</taxon>
        <taxon>Spermatophyta</taxon>
        <taxon>Magnoliopsida</taxon>
        <taxon>eudicotyledons</taxon>
        <taxon>Gunneridae</taxon>
        <taxon>Pentapetalae</taxon>
        <taxon>asterids</taxon>
        <taxon>Ericales</taxon>
        <taxon>Ericaceae</taxon>
        <taxon>Ericoideae</taxon>
        <taxon>Rhodoreae</taxon>
        <taxon>Rhododendron</taxon>
    </lineage>
</organism>
<dbReference type="Gene3D" id="1.20.1560.10">
    <property type="entry name" value="ABC transporter type 1, transmembrane domain"/>
    <property type="match status" value="1"/>
</dbReference>
<evidence type="ECO:0000256" key="1">
    <source>
        <dbReference type="ARBA" id="ARBA00022598"/>
    </source>
</evidence>
<dbReference type="SUPFAM" id="SSF52402">
    <property type="entry name" value="Adenine nucleotide alpha hydrolases-like"/>
    <property type="match status" value="2"/>
</dbReference>
<dbReference type="GO" id="GO:0005737">
    <property type="term" value="C:cytoplasm"/>
    <property type="evidence" value="ECO:0007669"/>
    <property type="project" value="TreeGrafter"/>
</dbReference>
<evidence type="ECO:0000256" key="5">
    <source>
        <dbReference type="ARBA" id="ARBA00022989"/>
    </source>
</evidence>
<dbReference type="GO" id="GO:0000053">
    <property type="term" value="P:argininosuccinate metabolic process"/>
    <property type="evidence" value="ECO:0007669"/>
    <property type="project" value="TreeGrafter"/>
</dbReference>